<dbReference type="InterPro" id="IPR039425">
    <property type="entry name" value="RNA_pol_sigma-70-like"/>
</dbReference>
<dbReference type="SUPFAM" id="SSF88659">
    <property type="entry name" value="Sigma3 and sigma4 domains of RNA polymerase sigma factors"/>
    <property type="match status" value="1"/>
</dbReference>
<dbReference type="Gene3D" id="1.10.10.10">
    <property type="entry name" value="Winged helix-like DNA-binding domain superfamily/Winged helix DNA-binding domain"/>
    <property type="match status" value="1"/>
</dbReference>
<feature type="domain" description="RNA polymerase sigma-70 region 2" evidence="8">
    <location>
        <begin position="41"/>
        <end position="105"/>
    </location>
</feature>
<accession>A0A7Z2VMU7</accession>
<feature type="domain" description="RNA polymerase sigma factor 70 region 4 type 2" evidence="9">
    <location>
        <begin position="165"/>
        <end position="217"/>
    </location>
</feature>
<evidence type="ECO:0000256" key="3">
    <source>
        <dbReference type="ARBA" id="ARBA00023082"/>
    </source>
</evidence>
<evidence type="ECO:0000256" key="1">
    <source>
        <dbReference type="ARBA" id="ARBA00010641"/>
    </source>
</evidence>
<dbReference type="InterPro" id="IPR013325">
    <property type="entry name" value="RNA_pol_sigma_r2"/>
</dbReference>
<keyword evidence="3 6" id="KW-0731">Sigma factor</keyword>
<keyword evidence="4 6" id="KW-0238">DNA-binding</keyword>
<reference evidence="10 11" key="1">
    <citation type="submission" date="2020-04" db="EMBL/GenBank/DDBJ databases">
        <title>Genome sequencing of novel species.</title>
        <authorList>
            <person name="Heo J."/>
            <person name="Kim S.-J."/>
            <person name="Kim J.-S."/>
            <person name="Hong S.-B."/>
            <person name="Kwon S.-W."/>
        </authorList>
    </citation>
    <scope>NUCLEOTIDE SEQUENCE [LARGE SCALE GENOMIC DNA]</scope>
    <source>
        <strain evidence="10 11">MFER-1</strain>
    </source>
</reference>
<dbReference type="InterPro" id="IPR036388">
    <property type="entry name" value="WH-like_DNA-bd_sf"/>
</dbReference>
<dbReference type="Pfam" id="PF08281">
    <property type="entry name" value="Sigma70_r4_2"/>
    <property type="match status" value="1"/>
</dbReference>
<dbReference type="RefSeq" id="WP_169282214.1">
    <property type="nucleotide sequence ID" value="NZ_CP051680.1"/>
</dbReference>
<dbReference type="CDD" id="cd06171">
    <property type="entry name" value="Sigma70_r4"/>
    <property type="match status" value="1"/>
</dbReference>
<dbReference type="GO" id="GO:0003677">
    <property type="term" value="F:DNA binding"/>
    <property type="evidence" value="ECO:0007669"/>
    <property type="project" value="UniProtKB-KW"/>
</dbReference>
<dbReference type="GO" id="GO:0006950">
    <property type="term" value="P:response to stress"/>
    <property type="evidence" value="ECO:0007669"/>
    <property type="project" value="UniProtKB-ARBA"/>
</dbReference>
<dbReference type="InterPro" id="IPR013249">
    <property type="entry name" value="RNA_pol_sigma70_r4_t2"/>
</dbReference>
<evidence type="ECO:0000256" key="7">
    <source>
        <dbReference type="SAM" id="MobiDB-lite"/>
    </source>
</evidence>
<keyword evidence="2 6" id="KW-0805">Transcription regulation</keyword>
<keyword evidence="5 6" id="KW-0804">Transcription</keyword>
<dbReference type="AlphaFoldDB" id="A0A7Z2VMU7"/>
<dbReference type="PROSITE" id="PS01063">
    <property type="entry name" value="SIGMA70_ECF"/>
    <property type="match status" value="1"/>
</dbReference>
<sequence>MESGNTVGLDGIKEAAGPETESEQALVMRAQLGDTEAFGELFEQHRDRLHGWAERMTGDAYLADDIVQDAFVKAFLHLGTLSDTSRFLPWLYRITRNQANMRLRRGGPHRKESPFSAMHSGMKGGASVDWEDLDSMLYHLARKASDAAMQEQDPAESLLRKDLYETIHALLHCLSAKERGIFKAYFYRQLSPEAIADMYEMSIGSVYTYIYRSRKKLGKEHARVSFSLMSEQKGGGGMRTSKVLQLPDWTTQSPLKASSLVNAIGRMLALREDSRDPAKLMGISTVAFRMKISNRTTFADGVYVFDWKQTVHDFFAKLGYRITVLCGQLSNSPVPVLGAVERFPVVLPIEEAVIPFVRKHINQGQPVLYFDTRVSKPYVHEWSMIYGYDDELRTVYLTDPMIPEGKKLSYDDVIHNPVRFLAGIEGEKEPEKAVRRTEEAENRELAEQTIRFAIEYARNGCVYSPSTSYLQYTSGLDAYDRWIWFLRDPCHLPNRYGMGHLFAYYAETKRYASQYLRTVPFRTEAMRLTLLAAEAYEQAAEEFDGLSEAVPFIRTSEMLSTELRAQCAESLSRAKEFEHAAIGYLEKVLNHSR</sequence>
<feature type="region of interest" description="Disordered" evidence="7">
    <location>
        <begin position="1"/>
        <end position="21"/>
    </location>
</feature>
<dbReference type="PANTHER" id="PTHR43133">
    <property type="entry name" value="RNA POLYMERASE ECF-TYPE SIGMA FACTO"/>
    <property type="match status" value="1"/>
</dbReference>
<dbReference type="Gene3D" id="1.10.1740.10">
    <property type="match status" value="1"/>
</dbReference>
<dbReference type="InterPro" id="IPR014284">
    <property type="entry name" value="RNA_pol_sigma-70_dom"/>
</dbReference>
<name>A0A7Z2VMU7_9BACL</name>
<evidence type="ECO:0000313" key="10">
    <source>
        <dbReference type="EMBL" id="QJD85962.1"/>
    </source>
</evidence>
<organism evidence="10 11">
    <name type="scientific">Cohnella herbarum</name>
    <dbReference type="NCBI Taxonomy" id="2728023"/>
    <lineage>
        <taxon>Bacteria</taxon>
        <taxon>Bacillati</taxon>
        <taxon>Bacillota</taxon>
        <taxon>Bacilli</taxon>
        <taxon>Bacillales</taxon>
        <taxon>Paenibacillaceae</taxon>
        <taxon>Cohnella</taxon>
    </lineage>
</organism>
<evidence type="ECO:0000259" key="9">
    <source>
        <dbReference type="Pfam" id="PF08281"/>
    </source>
</evidence>
<dbReference type="InterPro" id="IPR007627">
    <property type="entry name" value="RNA_pol_sigma70_r2"/>
</dbReference>
<evidence type="ECO:0000256" key="2">
    <source>
        <dbReference type="ARBA" id="ARBA00023015"/>
    </source>
</evidence>
<protein>
    <recommendedName>
        <fullName evidence="6">RNA polymerase sigma factor</fullName>
    </recommendedName>
</protein>
<gene>
    <name evidence="10" type="ORF">HH215_24155</name>
</gene>
<dbReference type="Proteomes" id="UP000502248">
    <property type="component" value="Chromosome"/>
</dbReference>
<comment type="similarity">
    <text evidence="1 6">Belongs to the sigma-70 factor family. ECF subfamily.</text>
</comment>
<dbReference type="EMBL" id="CP051680">
    <property type="protein sequence ID" value="QJD85962.1"/>
    <property type="molecule type" value="Genomic_DNA"/>
</dbReference>
<proteinExistence type="inferred from homology"/>
<dbReference type="InterPro" id="IPR013324">
    <property type="entry name" value="RNA_pol_sigma_r3/r4-like"/>
</dbReference>
<evidence type="ECO:0000259" key="8">
    <source>
        <dbReference type="Pfam" id="PF04542"/>
    </source>
</evidence>
<dbReference type="PANTHER" id="PTHR43133:SF51">
    <property type="entry name" value="RNA POLYMERASE SIGMA FACTOR"/>
    <property type="match status" value="1"/>
</dbReference>
<evidence type="ECO:0000256" key="6">
    <source>
        <dbReference type="RuleBase" id="RU000716"/>
    </source>
</evidence>
<dbReference type="SUPFAM" id="SSF88946">
    <property type="entry name" value="Sigma2 domain of RNA polymerase sigma factors"/>
    <property type="match status" value="1"/>
</dbReference>
<dbReference type="InterPro" id="IPR000838">
    <property type="entry name" value="RNA_pol_sigma70_ECF_CS"/>
</dbReference>
<evidence type="ECO:0000256" key="5">
    <source>
        <dbReference type="ARBA" id="ARBA00023163"/>
    </source>
</evidence>
<dbReference type="Pfam" id="PF04542">
    <property type="entry name" value="Sigma70_r2"/>
    <property type="match status" value="1"/>
</dbReference>
<evidence type="ECO:0000256" key="4">
    <source>
        <dbReference type="ARBA" id="ARBA00023125"/>
    </source>
</evidence>
<dbReference type="KEGG" id="cheb:HH215_24155"/>
<dbReference type="GO" id="GO:0006352">
    <property type="term" value="P:DNA-templated transcription initiation"/>
    <property type="evidence" value="ECO:0007669"/>
    <property type="project" value="InterPro"/>
</dbReference>
<dbReference type="NCBIfam" id="TIGR02937">
    <property type="entry name" value="sigma70-ECF"/>
    <property type="match status" value="1"/>
</dbReference>
<dbReference type="GO" id="GO:0016987">
    <property type="term" value="F:sigma factor activity"/>
    <property type="evidence" value="ECO:0007669"/>
    <property type="project" value="UniProtKB-KW"/>
</dbReference>
<keyword evidence="11" id="KW-1185">Reference proteome</keyword>
<evidence type="ECO:0000313" key="11">
    <source>
        <dbReference type="Proteomes" id="UP000502248"/>
    </source>
</evidence>